<comment type="caution">
    <text evidence="2">The sequence shown here is derived from an EMBL/GenBank/DDBJ whole genome shotgun (WGS) entry which is preliminary data.</text>
</comment>
<dbReference type="AlphaFoldDB" id="A0A820NGW3"/>
<evidence type="ECO:0000313" key="3">
    <source>
        <dbReference type="Proteomes" id="UP000663874"/>
    </source>
</evidence>
<feature type="region of interest" description="Disordered" evidence="1">
    <location>
        <begin position="1"/>
        <end position="49"/>
    </location>
</feature>
<organism evidence="2 3">
    <name type="scientific">Rotaria sordida</name>
    <dbReference type="NCBI Taxonomy" id="392033"/>
    <lineage>
        <taxon>Eukaryota</taxon>
        <taxon>Metazoa</taxon>
        <taxon>Spiralia</taxon>
        <taxon>Gnathifera</taxon>
        <taxon>Rotifera</taxon>
        <taxon>Eurotatoria</taxon>
        <taxon>Bdelloidea</taxon>
        <taxon>Philodinida</taxon>
        <taxon>Philodinidae</taxon>
        <taxon>Rotaria</taxon>
    </lineage>
</organism>
<sequence>TPFPIDGIESNGIELTSASQQPTTSGERIGDRTTSNSIGEPTESIADKS</sequence>
<proteinExistence type="predicted"/>
<feature type="compositionally biased region" description="Polar residues" evidence="1">
    <location>
        <begin position="13"/>
        <end position="39"/>
    </location>
</feature>
<protein>
    <submittedName>
        <fullName evidence="2">Uncharacterized protein</fullName>
    </submittedName>
</protein>
<name>A0A820NGW3_9BILA</name>
<accession>A0A820NGW3</accession>
<dbReference type="Proteomes" id="UP000663874">
    <property type="component" value="Unassembled WGS sequence"/>
</dbReference>
<evidence type="ECO:0000256" key="1">
    <source>
        <dbReference type="SAM" id="MobiDB-lite"/>
    </source>
</evidence>
<reference evidence="2" key="1">
    <citation type="submission" date="2021-02" db="EMBL/GenBank/DDBJ databases">
        <authorList>
            <person name="Nowell W R."/>
        </authorList>
    </citation>
    <scope>NUCLEOTIDE SEQUENCE</scope>
</reference>
<feature type="non-terminal residue" evidence="2">
    <location>
        <position position="1"/>
    </location>
</feature>
<feature type="non-terminal residue" evidence="2">
    <location>
        <position position="49"/>
    </location>
</feature>
<gene>
    <name evidence="2" type="ORF">FNK824_LOCUS43542</name>
</gene>
<dbReference type="EMBL" id="CAJOBE010061744">
    <property type="protein sequence ID" value="CAF4388498.1"/>
    <property type="molecule type" value="Genomic_DNA"/>
</dbReference>
<evidence type="ECO:0000313" key="2">
    <source>
        <dbReference type="EMBL" id="CAF4388498.1"/>
    </source>
</evidence>